<evidence type="ECO:0000313" key="1">
    <source>
        <dbReference type="EMBL" id="EFU37870.1"/>
    </source>
</evidence>
<reference evidence="1 2" key="1">
    <citation type="submission" date="2010-09" db="EMBL/GenBank/DDBJ databases">
        <authorList>
            <person name="Weinstock G."/>
            <person name="Sodergren E."/>
            <person name="Clifton S."/>
            <person name="Fulton L."/>
            <person name="Fulton B."/>
            <person name="Courtney L."/>
            <person name="Fronick C."/>
            <person name="Harrison M."/>
            <person name="Strong C."/>
            <person name="Farmer C."/>
            <person name="Delahaunty K."/>
            <person name="Markovic C."/>
            <person name="Hall O."/>
            <person name="Minx P."/>
            <person name="Tomlinson C."/>
            <person name="Mitreva M."/>
            <person name="Hou S."/>
            <person name="Chen J."/>
            <person name="Wollam A."/>
            <person name="Pepin K.H."/>
            <person name="Johnson M."/>
            <person name="Bhonagiri V."/>
            <person name="Zhang X."/>
            <person name="Suruliraj S."/>
            <person name="Warren W."/>
            <person name="Chinwalla A."/>
            <person name="Mardis E.R."/>
            <person name="Wilson R.K."/>
        </authorList>
    </citation>
    <scope>NUCLEOTIDE SEQUENCE [LARGE SCALE GENOMIC DNA]</scope>
    <source>
        <strain evidence="1 2">MS 85-1</strain>
    </source>
</reference>
<organism evidence="1 2">
    <name type="scientific">Escherichia coli MS 85-1</name>
    <dbReference type="NCBI Taxonomy" id="679202"/>
    <lineage>
        <taxon>Bacteria</taxon>
        <taxon>Pseudomonadati</taxon>
        <taxon>Pseudomonadota</taxon>
        <taxon>Gammaproteobacteria</taxon>
        <taxon>Enterobacterales</taxon>
        <taxon>Enterobacteriaceae</taxon>
        <taxon>Escherichia</taxon>
    </lineage>
</organism>
<protein>
    <submittedName>
        <fullName evidence="1">Uncharacterized protein</fullName>
    </submittedName>
</protein>
<dbReference type="Proteomes" id="UP000005056">
    <property type="component" value="Unassembled WGS sequence"/>
</dbReference>
<evidence type="ECO:0000313" key="2">
    <source>
        <dbReference type="Proteomes" id="UP000005056"/>
    </source>
</evidence>
<name>A0AAN3MEU1_ECOLX</name>
<proteinExistence type="predicted"/>
<sequence>MVIIPGGIAKQCRQFVAQIRAQGGDVVAAVQNAVVIKLLGHVIRASFNARTTACAVIFISWSDCGAGTEEQCAGDKHCQFAVAHNDFLISDRSESVLR</sequence>
<comment type="caution">
    <text evidence="1">The sequence shown here is derived from an EMBL/GenBank/DDBJ whole genome shotgun (WGS) entry which is preliminary data.</text>
</comment>
<accession>A0AAN3MEU1</accession>
<dbReference type="EMBL" id="ADWQ01000001">
    <property type="protein sequence ID" value="EFU37870.1"/>
    <property type="molecule type" value="Genomic_DNA"/>
</dbReference>
<gene>
    <name evidence="1" type="ORF">HMPREF9350_00289</name>
</gene>
<dbReference type="AlphaFoldDB" id="A0AAN3MEU1"/>